<evidence type="ECO:0000259" key="8">
    <source>
        <dbReference type="Pfam" id="PF13947"/>
    </source>
</evidence>
<keyword evidence="4" id="KW-0325">Glycoprotein</keyword>
<dbReference type="EC" id="2.7.11.1" evidence="2"/>
<feature type="domain" description="Wall-associated receptor kinase galacturonan-binding" evidence="8">
    <location>
        <begin position="232"/>
        <end position="283"/>
    </location>
</feature>
<dbReference type="GO" id="GO:0030247">
    <property type="term" value="F:polysaccharide binding"/>
    <property type="evidence" value="ECO:0007669"/>
    <property type="project" value="InterPro"/>
</dbReference>
<dbReference type="PANTHER" id="PTHR33138:SF11">
    <property type="entry name" value="KINASE-LIKE PROTEIN"/>
    <property type="match status" value="1"/>
</dbReference>
<evidence type="ECO:0000256" key="1">
    <source>
        <dbReference type="ARBA" id="ARBA00004167"/>
    </source>
</evidence>
<comment type="caution">
    <text evidence="10">The sequence shown here is derived from an EMBL/GenBank/DDBJ whole genome shotgun (WGS) entry which is preliminary data.</text>
</comment>
<evidence type="ECO:0000256" key="2">
    <source>
        <dbReference type="ARBA" id="ARBA00012513"/>
    </source>
</evidence>
<comment type="subcellular location">
    <subcellularLocation>
        <location evidence="1">Membrane</location>
        <topology evidence="1">Single-pass membrane protein</topology>
    </subcellularLocation>
</comment>
<evidence type="ECO:0000313" key="10">
    <source>
        <dbReference type="EMBL" id="KAH7533959.1"/>
    </source>
</evidence>
<evidence type="ECO:0000256" key="5">
    <source>
        <dbReference type="ARBA" id="ARBA00047899"/>
    </source>
</evidence>
<evidence type="ECO:0000256" key="6">
    <source>
        <dbReference type="ARBA" id="ARBA00048679"/>
    </source>
</evidence>
<evidence type="ECO:0000256" key="3">
    <source>
        <dbReference type="ARBA" id="ARBA00022729"/>
    </source>
</evidence>
<comment type="catalytic activity">
    <reaction evidence="6">
        <text>L-seryl-[protein] + ATP = O-phospho-L-seryl-[protein] + ADP + H(+)</text>
        <dbReference type="Rhea" id="RHEA:17989"/>
        <dbReference type="Rhea" id="RHEA-COMP:9863"/>
        <dbReference type="Rhea" id="RHEA-COMP:11604"/>
        <dbReference type="ChEBI" id="CHEBI:15378"/>
        <dbReference type="ChEBI" id="CHEBI:29999"/>
        <dbReference type="ChEBI" id="CHEBI:30616"/>
        <dbReference type="ChEBI" id="CHEBI:83421"/>
        <dbReference type="ChEBI" id="CHEBI:456216"/>
        <dbReference type="EC" id="2.7.11.1"/>
    </reaction>
</comment>
<name>A0A978VLJ0_ZIZJJ</name>
<feature type="region of interest" description="Disordered" evidence="7">
    <location>
        <begin position="205"/>
        <end position="224"/>
    </location>
</feature>
<dbReference type="InterPro" id="IPR025287">
    <property type="entry name" value="WAK_GUB"/>
</dbReference>
<evidence type="ECO:0000313" key="11">
    <source>
        <dbReference type="Proteomes" id="UP000813462"/>
    </source>
</evidence>
<dbReference type="Proteomes" id="UP000813462">
    <property type="component" value="Unassembled WGS sequence"/>
</dbReference>
<reference evidence="10" key="1">
    <citation type="journal article" date="2021" name="Front. Plant Sci.">
        <title>Chromosome-Scale Genome Assembly for Chinese Sour Jujube and Insights Into Its Genome Evolution and Domestication Signature.</title>
        <authorList>
            <person name="Shen L.-Y."/>
            <person name="Luo H."/>
            <person name="Wang X.-L."/>
            <person name="Wang X.-M."/>
            <person name="Qiu X.-J."/>
            <person name="Liu H."/>
            <person name="Zhou S.-S."/>
            <person name="Jia K.-H."/>
            <person name="Nie S."/>
            <person name="Bao Y.-T."/>
            <person name="Zhang R.-G."/>
            <person name="Yun Q.-Z."/>
            <person name="Chai Y.-H."/>
            <person name="Lu J.-Y."/>
            <person name="Li Y."/>
            <person name="Zhao S.-W."/>
            <person name="Mao J.-F."/>
            <person name="Jia S.-G."/>
            <person name="Mao Y.-M."/>
        </authorList>
    </citation>
    <scope>NUCLEOTIDE SEQUENCE</scope>
    <source>
        <strain evidence="10">AT0</strain>
        <tissue evidence="10">Leaf</tissue>
    </source>
</reference>
<protein>
    <recommendedName>
        <fullName evidence="2">non-specific serine/threonine protein kinase</fullName>
        <ecNumber evidence="2">2.7.11.1</ecNumber>
    </recommendedName>
</protein>
<feature type="domain" description="Wall-associated receptor kinase galacturonan-binding" evidence="8">
    <location>
        <begin position="7"/>
        <end position="71"/>
    </location>
</feature>
<feature type="domain" description="Wall-associated receptor kinase C-terminal" evidence="9">
    <location>
        <begin position="138"/>
        <end position="204"/>
    </location>
</feature>
<dbReference type="GO" id="GO:0016020">
    <property type="term" value="C:membrane"/>
    <property type="evidence" value="ECO:0007669"/>
    <property type="project" value="UniProtKB-SubCell"/>
</dbReference>
<dbReference type="GO" id="GO:0004674">
    <property type="term" value="F:protein serine/threonine kinase activity"/>
    <property type="evidence" value="ECO:0007669"/>
    <property type="project" value="UniProtKB-EC"/>
</dbReference>
<dbReference type="PANTHER" id="PTHR33138">
    <property type="entry name" value="OS01G0690200 PROTEIN"/>
    <property type="match status" value="1"/>
</dbReference>
<organism evidence="10 11">
    <name type="scientific">Ziziphus jujuba var. spinosa</name>
    <dbReference type="NCBI Taxonomy" id="714518"/>
    <lineage>
        <taxon>Eukaryota</taxon>
        <taxon>Viridiplantae</taxon>
        <taxon>Streptophyta</taxon>
        <taxon>Embryophyta</taxon>
        <taxon>Tracheophyta</taxon>
        <taxon>Spermatophyta</taxon>
        <taxon>Magnoliopsida</taxon>
        <taxon>eudicotyledons</taxon>
        <taxon>Gunneridae</taxon>
        <taxon>Pentapetalae</taxon>
        <taxon>rosids</taxon>
        <taxon>fabids</taxon>
        <taxon>Rosales</taxon>
        <taxon>Rhamnaceae</taxon>
        <taxon>Paliureae</taxon>
        <taxon>Ziziphus</taxon>
    </lineage>
</organism>
<dbReference type="Pfam" id="PF13947">
    <property type="entry name" value="GUB_WAK_bind"/>
    <property type="match status" value="2"/>
</dbReference>
<comment type="catalytic activity">
    <reaction evidence="5">
        <text>L-threonyl-[protein] + ATP = O-phospho-L-threonyl-[protein] + ADP + H(+)</text>
        <dbReference type="Rhea" id="RHEA:46608"/>
        <dbReference type="Rhea" id="RHEA-COMP:11060"/>
        <dbReference type="Rhea" id="RHEA-COMP:11605"/>
        <dbReference type="ChEBI" id="CHEBI:15378"/>
        <dbReference type="ChEBI" id="CHEBI:30013"/>
        <dbReference type="ChEBI" id="CHEBI:30616"/>
        <dbReference type="ChEBI" id="CHEBI:61977"/>
        <dbReference type="ChEBI" id="CHEBI:456216"/>
        <dbReference type="EC" id="2.7.11.1"/>
    </reaction>
</comment>
<keyword evidence="3" id="KW-0732">Signal</keyword>
<accession>A0A978VLJ0</accession>
<dbReference type="InterPro" id="IPR032872">
    <property type="entry name" value="WAK_assoc_C"/>
</dbReference>
<evidence type="ECO:0000256" key="7">
    <source>
        <dbReference type="SAM" id="MobiDB-lite"/>
    </source>
</evidence>
<gene>
    <name evidence="10" type="ORF">FEM48_Zijuj04G0186900</name>
</gene>
<proteinExistence type="predicted"/>
<evidence type="ECO:0000256" key="4">
    <source>
        <dbReference type="ARBA" id="ARBA00023180"/>
    </source>
</evidence>
<dbReference type="EMBL" id="JAEACU010000004">
    <property type="protein sequence ID" value="KAH7533959.1"/>
    <property type="molecule type" value="Genomic_DNA"/>
</dbReference>
<dbReference type="Pfam" id="PF14380">
    <property type="entry name" value="WAK_assoc"/>
    <property type="match status" value="1"/>
</dbReference>
<sequence length="335" mass="37569">MDLSRSCSNQFACGNITDIDYPFWGDGRLEGCGYPHLHLYCNKSQPTIDIMDVKYKVLNVGQNTQILQVSRDDFIISNGLCSPTYPDTTFDFQLFEYDSDFGEVTIHYDCPSSLKGKLGYFPCPDGSTHENGFIGHNTGCNSSLKIGIGRSYFVDIGNFSIMEEALIREGFRVKYKVNTSLCNGCTKSGGVCGYDWDSKQPTCYDGSSRQSPFPPPSRPRPQIKVTGSSVETYPFWGDCRPEACGYPHLHLNCESNKVTTIEIKNVKYQVLELNLSAQIPKIARDDFLSGLCVSEESSEDPIFDSTLFEYDQGYGNLTIQSLIQHFLNMLKDMEI</sequence>
<dbReference type="AlphaFoldDB" id="A0A978VLJ0"/>
<evidence type="ECO:0000259" key="9">
    <source>
        <dbReference type="Pfam" id="PF14380"/>
    </source>
</evidence>